<dbReference type="GO" id="GO:0005739">
    <property type="term" value="C:mitochondrion"/>
    <property type="evidence" value="ECO:0007669"/>
    <property type="project" value="TreeGrafter"/>
</dbReference>
<organism evidence="1 2">
    <name type="scientific">Vigna mungo</name>
    <name type="common">Black gram</name>
    <name type="synonym">Phaseolus mungo</name>
    <dbReference type="NCBI Taxonomy" id="3915"/>
    <lineage>
        <taxon>Eukaryota</taxon>
        <taxon>Viridiplantae</taxon>
        <taxon>Streptophyta</taxon>
        <taxon>Embryophyta</taxon>
        <taxon>Tracheophyta</taxon>
        <taxon>Spermatophyta</taxon>
        <taxon>Magnoliopsida</taxon>
        <taxon>eudicotyledons</taxon>
        <taxon>Gunneridae</taxon>
        <taxon>Pentapetalae</taxon>
        <taxon>rosids</taxon>
        <taxon>fabids</taxon>
        <taxon>Fabales</taxon>
        <taxon>Fabaceae</taxon>
        <taxon>Papilionoideae</taxon>
        <taxon>50 kb inversion clade</taxon>
        <taxon>NPAAA clade</taxon>
        <taxon>indigoferoid/millettioid clade</taxon>
        <taxon>Phaseoleae</taxon>
        <taxon>Vigna</taxon>
    </lineage>
</organism>
<dbReference type="SUPFAM" id="SSF53448">
    <property type="entry name" value="Nucleotide-diphospho-sugar transferases"/>
    <property type="match status" value="1"/>
</dbReference>
<evidence type="ECO:0000313" key="1">
    <source>
        <dbReference type="EMBL" id="WVZ18431.1"/>
    </source>
</evidence>
<sequence>MREPSSVGFEGNDIVSPLWQALPERLRDFGQEDALALWYELFPEDRDLLVKDIECCRVKIFGELVGLFNARYDFKVLMLIRLPSAVIEPVPESSVSTVEERSQEDRERRSEMGLKAISDGKLAVLLLSGGQDNLFVSVVASIQYRALAEKAADAYYKLSNTRAQIQSYVFD</sequence>
<dbReference type="PANTHER" id="PTHR43327">
    <property type="entry name" value="STOMATIN-LIKE PROTEIN 2, MITOCHONDRIAL"/>
    <property type="match status" value="1"/>
</dbReference>
<name>A0AAQ3NXP9_VIGMU</name>
<dbReference type="Gene3D" id="3.90.550.10">
    <property type="entry name" value="Spore Coat Polysaccharide Biosynthesis Protein SpsA, Chain A"/>
    <property type="match status" value="1"/>
</dbReference>
<proteinExistence type="predicted"/>
<dbReference type="InterPro" id="IPR050710">
    <property type="entry name" value="Band7/mec-2_domain"/>
</dbReference>
<dbReference type="PANTHER" id="PTHR43327:SF31">
    <property type="entry name" value="HYPERSENSITIVE-INDUCED RESPONSE PROTEIN 2"/>
    <property type="match status" value="1"/>
</dbReference>
<evidence type="ECO:0000313" key="2">
    <source>
        <dbReference type="Proteomes" id="UP001374535"/>
    </source>
</evidence>
<dbReference type="Proteomes" id="UP001374535">
    <property type="component" value="Chromosome 2"/>
</dbReference>
<keyword evidence="2" id="KW-1185">Reference proteome</keyword>
<accession>A0AAQ3NXP9</accession>
<reference evidence="1 2" key="1">
    <citation type="journal article" date="2023" name="Life. Sci Alliance">
        <title>Evolutionary insights into 3D genome organization and epigenetic landscape of Vigna mungo.</title>
        <authorList>
            <person name="Junaid A."/>
            <person name="Singh B."/>
            <person name="Bhatia S."/>
        </authorList>
    </citation>
    <scope>NUCLEOTIDE SEQUENCE [LARGE SCALE GENOMIC DNA]</scope>
    <source>
        <strain evidence="1">Urdbean</strain>
    </source>
</reference>
<dbReference type="EMBL" id="CP144699">
    <property type="protein sequence ID" value="WVZ18431.1"/>
    <property type="molecule type" value="Genomic_DNA"/>
</dbReference>
<dbReference type="InterPro" id="IPR029044">
    <property type="entry name" value="Nucleotide-diphossugar_trans"/>
</dbReference>
<gene>
    <name evidence="1" type="ORF">V8G54_005753</name>
</gene>
<protein>
    <submittedName>
        <fullName evidence="1">Uncharacterized protein</fullName>
    </submittedName>
</protein>
<dbReference type="AlphaFoldDB" id="A0AAQ3NXP9"/>